<dbReference type="Proteomes" id="UP001165080">
    <property type="component" value="Unassembled WGS sequence"/>
</dbReference>
<evidence type="ECO:0000256" key="4">
    <source>
        <dbReference type="ARBA" id="ARBA00022801"/>
    </source>
</evidence>
<keyword evidence="2" id="KW-0031">Aminopeptidase</keyword>
<feature type="domain" description="M17 aminopeptidase N-terminal" evidence="7">
    <location>
        <begin position="100"/>
        <end position="189"/>
    </location>
</feature>
<dbReference type="InterPro" id="IPR011356">
    <property type="entry name" value="Leucine_aapep/pepB"/>
</dbReference>
<keyword evidence="4" id="KW-0378">Hydrolase</keyword>
<dbReference type="Gene3D" id="3.40.220.10">
    <property type="entry name" value="Leucine Aminopeptidase, subunit E, domain 1"/>
    <property type="match status" value="1"/>
</dbReference>
<evidence type="ECO:0000256" key="2">
    <source>
        <dbReference type="ARBA" id="ARBA00022438"/>
    </source>
</evidence>
<dbReference type="Gene3D" id="3.40.630.10">
    <property type="entry name" value="Zn peptidases"/>
    <property type="match status" value="1"/>
</dbReference>
<dbReference type="GO" id="GO:0006508">
    <property type="term" value="P:proteolysis"/>
    <property type="evidence" value="ECO:0007669"/>
    <property type="project" value="UniProtKB-KW"/>
</dbReference>
<protein>
    <recommendedName>
        <fullName evidence="10">Cytosol aminopeptidase domain-containing protein</fullName>
    </recommendedName>
</protein>
<dbReference type="SUPFAM" id="SSF53187">
    <property type="entry name" value="Zn-dependent exopeptidases"/>
    <property type="match status" value="1"/>
</dbReference>
<evidence type="ECO:0000256" key="5">
    <source>
        <dbReference type="SAM" id="MobiDB-lite"/>
    </source>
</evidence>
<dbReference type="AlphaFoldDB" id="A0A9W6EZI9"/>
<dbReference type="InterPro" id="IPR048816">
    <property type="entry name" value="Peptidase_M17_N_1"/>
</dbReference>
<keyword evidence="9" id="KW-1185">Reference proteome</keyword>
<evidence type="ECO:0000313" key="9">
    <source>
        <dbReference type="Proteomes" id="UP001165080"/>
    </source>
</evidence>
<comment type="caution">
    <text evidence="8">The sequence shown here is derived from an EMBL/GenBank/DDBJ whole genome shotgun (WGS) entry which is preliminary data.</text>
</comment>
<dbReference type="SUPFAM" id="SSF52949">
    <property type="entry name" value="Macro domain-like"/>
    <property type="match status" value="1"/>
</dbReference>
<dbReference type="InterPro" id="IPR000819">
    <property type="entry name" value="Peptidase_M17_C"/>
</dbReference>
<dbReference type="CDD" id="cd00433">
    <property type="entry name" value="Peptidase_M17"/>
    <property type="match status" value="1"/>
</dbReference>
<feature type="domain" description="Cytosol aminopeptidase" evidence="6">
    <location>
        <begin position="291"/>
        <end position="586"/>
    </location>
</feature>
<evidence type="ECO:0000313" key="8">
    <source>
        <dbReference type="EMBL" id="GLC50654.1"/>
    </source>
</evidence>
<dbReference type="GO" id="GO:0005737">
    <property type="term" value="C:cytoplasm"/>
    <property type="evidence" value="ECO:0007669"/>
    <property type="project" value="InterPro"/>
</dbReference>
<feature type="compositionally biased region" description="Gly residues" evidence="5">
    <location>
        <begin position="248"/>
        <end position="262"/>
    </location>
</feature>
<dbReference type="PANTHER" id="PTHR11963:SF20">
    <property type="entry name" value="PEPTIDASE B"/>
    <property type="match status" value="1"/>
</dbReference>
<reference evidence="8 9" key="1">
    <citation type="journal article" date="2023" name="Commun. Biol.">
        <title>Reorganization of the ancestral sex-determining regions during the evolution of trioecy in Pleodorina starrii.</title>
        <authorList>
            <person name="Takahashi K."/>
            <person name="Suzuki S."/>
            <person name="Kawai-Toyooka H."/>
            <person name="Yamamoto K."/>
            <person name="Hamaji T."/>
            <person name="Ootsuki R."/>
            <person name="Yamaguchi H."/>
            <person name="Kawachi M."/>
            <person name="Higashiyama T."/>
            <person name="Nozaki H."/>
        </authorList>
    </citation>
    <scope>NUCLEOTIDE SEQUENCE [LARGE SCALE GENOMIC DNA]</scope>
    <source>
        <strain evidence="8 9">NIES-4479</strain>
    </source>
</reference>
<evidence type="ECO:0000259" key="6">
    <source>
        <dbReference type="Pfam" id="PF00883"/>
    </source>
</evidence>
<evidence type="ECO:0008006" key="10">
    <source>
        <dbReference type="Google" id="ProtNLM"/>
    </source>
</evidence>
<gene>
    <name evidence="8" type="primary">PLESTB000849</name>
    <name evidence="8" type="ORF">PLESTB_000404100</name>
</gene>
<dbReference type="PANTHER" id="PTHR11963">
    <property type="entry name" value="LEUCINE AMINOPEPTIDASE-RELATED"/>
    <property type="match status" value="1"/>
</dbReference>
<keyword evidence="3" id="KW-0645">Protease</keyword>
<evidence type="ECO:0000256" key="3">
    <source>
        <dbReference type="ARBA" id="ARBA00022670"/>
    </source>
</evidence>
<dbReference type="PRINTS" id="PR00481">
    <property type="entry name" value="LAMNOPPTDASE"/>
</dbReference>
<evidence type="ECO:0000259" key="7">
    <source>
        <dbReference type="Pfam" id="PF21337"/>
    </source>
</evidence>
<feature type="region of interest" description="Disordered" evidence="5">
    <location>
        <begin position="244"/>
        <end position="267"/>
    </location>
</feature>
<dbReference type="GO" id="GO:0070006">
    <property type="term" value="F:metalloaminopeptidase activity"/>
    <property type="evidence" value="ECO:0007669"/>
    <property type="project" value="InterPro"/>
</dbReference>
<comment type="similarity">
    <text evidence="1">Belongs to the peptidase M17 family.</text>
</comment>
<sequence length="599" mass="62250">MRLPSFSSFRIPYSQANRQLYPAQTGALRFCAQHLLLNNISKSCTQQIASRKLAASASSAEMASTSMPAELASLEYWFSRSGRYEEFLVDASEQELQAAIPVQAVAQADLTPLLSSLEPLHRSWAATSRFKAKAGEVCLLPDAQGTLSRVLLGLGPPSTAPWAYAALAKLPGGTYRLTKPYGGAGATAAATAAAADAAAGAASSSSPSSSSSCCPSDGSIADRAALGFLLGHYSFERYKAAQGDKGAAEGGQGGQGGEGGEGGAEEAKARLVWPEGCDRTQVLSLARSFVWCRDLITTPAEDLGPQHLAAEAGALAAALSVTHGSVSCSVLQGEQLLEANYPAIHTVGRASCRPPLLATLRWSPPDLADPSSLPLLALVGKGVCFDTGGLNLKPGASMKNMKKDMGGAALVLSLAQLLIRCRLRARLLVLVPAVENSVAGNAYRPLDVLRTRAGISVENGNCDAEGRLILADALTEATAAGPDLIIDAATLTGAARTALGAELPAVFTNDDVIWRQLEEAAAAESDPVWRLPLHAPYRKQLDSRVADLSSTGTGDGLAGAIMAALFLQEFVKGAPRWVHIDTSAFTSGGAGGPTEWSRI</sequence>
<accession>A0A9W6EZI9</accession>
<dbReference type="EMBL" id="BRXU01000003">
    <property type="protein sequence ID" value="GLC50654.1"/>
    <property type="molecule type" value="Genomic_DNA"/>
</dbReference>
<proteinExistence type="inferred from homology"/>
<dbReference type="GO" id="GO:0030145">
    <property type="term" value="F:manganese ion binding"/>
    <property type="evidence" value="ECO:0007669"/>
    <property type="project" value="InterPro"/>
</dbReference>
<evidence type="ECO:0000256" key="1">
    <source>
        <dbReference type="ARBA" id="ARBA00009528"/>
    </source>
</evidence>
<dbReference type="InterPro" id="IPR043472">
    <property type="entry name" value="Macro_dom-like"/>
</dbReference>
<organism evidence="8 9">
    <name type="scientific">Pleodorina starrii</name>
    <dbReference type="NCBI Taxonomy" id="330485"/>
    <lineage>
        <taxon>Eukaryota</taxon>
        <taxon>Viridiplantae</taxon>
        <taxon>Chlorophyta</taxon>
        <taxon>core chlorophytes</taxon>
        <taxon>Chlorophyceae</taxon>
        <taxon>CS clade</taxon>
        <taxon>Chlamydomonadales</taxon>
        <taxon>Volvocaceae</taxon>
        <taxon>Pleodorina</taxon>
    </lineage>
</organism>
<name>A0A9W6EZI9_9CHLO</name>
<dbReference type="Pfam" id="PF21337">
    <property type="entry name" value="Peptidase_M17_N_1"/>
    <property type="match status" value="1"/>
</dbReference>
<dbReference type="Pfam" id="PF00883">
    <property type="entry name" value="Peptidase_M17"/>
    <property type="match status" value="1"/>
</dbReference>